<dbReference type="GO" id="GO:0062129">
    <property type="term" value="C:chitin-based extracellular matrix"/>
    <property type="evidence" value="ECO:0007669"/>
    <property type="project" value="TreeGrafter"/>
</dbReference>
<feature type="compositionally biased region" description="Polar residues" evidence="4">
    <location>
        <begin position="514"/>
        <end position="534"/>
    </location>
</feature>
<proteinExistence type="predicted"/>
<dbReference type="PRINTS" id="PR00947">
    <property type="entry name" value="CUTICLE"/>
</dbReference>
<feature type="compositionally biased region" description="Polar residues" evidence="4">
    <location>
        <begin position="1046"/>
        <end position="1057"/>
    </location>
</feature>
<keyword evidence="1 3" id="KW-0193">Cuticle</keyword>
<feature type="compositionally biased region" description="Low complexity" evidence="4">
    <location>
        <begin position="865"/>
        <end position="878"/>
    </location>
</feature>
<dbReference type="GO" id="GO:0008010">
    <property type="term" value="F:structural constituent of chitin-based larval cuticle"/>
    <property type="evidence" value="ECO:0007669"/>
    <property type="project" value="TreeGrafter"/>
</dbReference>
<feature type="compositionally biased region" description="Polar residues" evidence="4">
    <location>
        <begin position="879"/>
        <end position="916"/>
    </location>
</feature>
<feature type="region of interest" description="Disordered" evidence="4">
    <location>
        <begin position="1194"/>
        <end position="1253"/>
    </location>
</feature>
<dbReference type="PROSITE" id="PS00233">
    <property type="entry name" value="CHIT_BIND_RR_1"/>
    <property type="match status" value="1"/>
</dbReference>
<gene>
    <name evidence="5" type="ORF">DIATSA_LOCUS13180</name>
</gene>
<dbReference type="PANTHER" id="PTHR10380">
    <property type="entry name" value="CUTICLE PROTEIN"/>
    <property type="match status" value="1"/>
</dbReference>
<feature type="compositionally biased region" description="Polar residues" evidence="4">
    <location>
        <begin position="589"/>
        <end position="622"/>
    </location>
</feature>
<feature type="compositionally biased region" description="Polar residues" evidence="4">
    <location>
        <begin position="1077"/>
        <end position="1107"/>
    </location>
</feature>
<feature type="compositionally biased region" description="Polar residues" evidence="4">
    <location>
        <begin position="762"/>
        <end position="825"/>
    </location>
</feature>
<organism evidence="5 6">
    <name type="scientific">Diatraea saccharalis</name>
    <name type="common">sugarcane borer</name>
    <dbReference type="NCBI Taxonomy" id="40085"/>
    <lineage>
        <taxon>Eukaryota</taxon>
        <taxon>Metazoa</taxon>
        <taxon>Ecdysozoa</taxon>
        <taxon>Arthropoda</taxon>
        <taxon>Hexapoda</taxon>
        <taxon>Insecta</taxon>
        <taxon>Pterygota</taxon>
        <taxon>Neoptera</taxon>
        <taxon>Endopterygota</taxon>
        <taxon>Lepidoptera</taxon>
        <taxon>Glossata</taxon>
        <taxon>Ditrysia</taxon>
        <taxon>Pyraloidea</taxon>
        <taxon>Crambidae</taxon>
        <taxon>Crambinae</taxon>
        <taxon>Diatraea</taxon>
    </lineage>
</organism>
<evidence type="ECO:0000256" key="4">
    <source>
        <dbReference type="SAM" id="MobiDB-lite"/>
    </source>
</evidence>
<feature type="region of interest" description="Disordered" evidence="4">
    <location>
        <begin position="460"/>
        <end position="484"/>
    </location>
</feature>
<feature type="compositionally biased region" description="Polar residues" evidence="4">
    <location>
        <begin position="629"/>
        <end position="651"/>
    </location>
</feature>
<feature type="region of interest" description="Disordered" evidence="4">
    <location>
        <begin position="361"/>
        <end position="430"/>
    </location>
</feature>
<evidence type="ECO:0000256" key="1">
    <source>
        <dbReference type="ARBA" id="ARBA00022460"/>
    </source>
</evidence>
<dbReference type="InterPro" id="IPR000618">
    <property type="entry name" value="Insect_cuticle"/>
</dbReference>
<dbReference type="Pfam" id="PF00379">
    <property type="entry name" value="Chitin_bind_4"/>
    <property type="match status" value="1"/>
</dbReference>
<accession>A0A9N9RG41</accession>
<keyword evidence="6" id="KW-1185">Reference proteome</keyword>
<feature type="region of interest" description="Disordered" evidence="4">
    <location>
        <begin position="861"/>
        <end position="928"/>
    </location>
</feature>
<feature type="compositionally biased region" description="Polar residues" evidence="4">
    <location>
        <begin position="553"/>
        <end position="575"/>
    </location>
</feature>
<feature type="region of interest" description="Disordered" evidence="4">
    <location>
        <begin position="987"/>
        <end position="1180"/>
    </location>
</feature>
<reference evidence="5" key="1">
    <citation type="submission" date="2021-12" db="EMBL/GenBank/DDBJ databases">
        <authorList>
            <person name="King R."/>
        </authorList>
    </citation>
    <scope>NUCLEOTIDE SEQUENCE</scope>
</reference>
<feature type="compositionally biased region" description="Low complexity" evidence="4">
    <location>
        <begin position="410"/>
        <end position="423"/>
    </location>
</feature>
<dbReference type="AlphaFoldDB" id="A0A9N9RG41"/>
<dbReference type="EMBL" id="OU893339">
    <property type="protein sequence ID" value="CAG9795952.1"/>
    <property type="molecule type" value="Genomic_DNA"/>
</dbReference>
<dbReference type="PANTHER" id="PTHR10380:SF173">
    <property type="entry name" value="CUTICULAR PROTEIN 47EF, ISOFORM C-RELATED"/>
    <property type="match status" value="1"/>
</dbReference>
<dbReference type="Proteomes" id="UP001153714">
    <property type="component" value="Chromosome 8"/>
</dbReference>
<feature type="compositionally biased region" description="Polar residues" evidence="4">
    <location>
        <begin position="988"/>
        <end position="1004"/>
    </location>
</feature>
<evidence type="ECO:0000313" key="6">
    <source>
        <dbReference type="Proteomes" id="UP001153714"/>
    </source>
</evidence>
<reference evidence="5" key="2">
    <citation type="submission" date="2022-10" db="EMBL/GenBank/DDBJ databases">
        <authorList>
            <consortium name="ENA_rothamsted_submissions"/>
            <consortium name="culmorum"/>
            <person name="King R."/>
        </authorList>
    </citation>
    <scope>NUCLEOTIDE SEQUENCE</scope>
</reference>
<feature type="region of interest" description="Disordered" evidence="4">
    <location>
        <begin position="101"/>
        <end position="125"/>
    </location>
</feature>
<sequence length="1253" mass="135556">MNLLVEHQLVLSHHCSTIPKAQELRHIEMNLVLIAALVAVCGAAKLDRTYLPPPSAKTAGGSAGSLQTPFASNSFNQGLGGLPKGSFTNEFQGVVVDAAAPGTRTSEGETGLGAPRPTYGSTNSKVGDAAFRGTAGFRLPTTQAIEEEHLDSDVQAANAQLSGLSQGFGANARFEAKPERAQAAYDRAANVIQLENEVGSDAYRYSFETDNGISASENGVATNGVQAQGGYSYTGDDGQVYSVTYTADEGGYQPKGDHLPTPPPIPVEILKSLEQNARDEAAGLNDDGTYDAQKYNAGADYSESDITNVEQNDKSAPSFSRQPATDATASGSFISQNNQAFVKPSAFETNSQKYGTLNSQESLNNAFGSSNSNNRFSHDSQSNHLQSNRFGSRNEFSPSISGLQQNGKTPRPVNLPVNNNQPLSGGMDRNLQFSAPQELEKNIKKPSGGLNRNTFMLQGSTYDEKPSKSNGFEPTSSSMSSSVAANFGLNSGNRFSSRNEYLPPVQGSFRPQRPLSSADSTLEPNFNQISETGNIQATSEVSLGTTANVKEPQSFNSFSQKPQSLNNEFSKNVNSYPVKKEKETDDEQNITSFETQRPTSVPSIELTTPLESSETQNNLNKPSNHEVPSISTKHFNVRPSSQFGSQSNDRQLAHSLPNTETLVTNTHFPARDQNQHPSSTSNQRPSKNGSNRENMPNEQTFNVHLSQFESHSSNIQSAHPLSNAQSQVSNTDFPARDQSQYSSSSGNQKPSQYGANLGTLPENISNGQNFNVPTSQFGNQLSNQEPTRTLSNTQTQASNIGFPSENQNRYSSLTGNPQPSQNGFAQNQLSDAQYSPSTVRPVYNQQPQRAVNSYYYKQPVKPFNTPTTSSSRIPSSPSGQSNRIFQQSQPQFSENPQATLPITSFQPQNKQPTRGNTRYPEPPTLASAAPTASINSQFQGSTTSSQYNGITQAAVSPFQPQNGQASSKYPRPPTLAPTVATTPFGGFPSQQTTASAFASGTPTAPTFGARPTFQSQYSQQNQIHSSPEQSFGQRYPQTLSEKDQGDNSQTSPPQQYSGEIYEYNKPSERLPAPAKPGSTSSPHRGQPQPQFGQTQESSQELNTQQPTRPIFGTRPQFGSPLQQRPQFSQGTSQNTNDQPAADSKSQFNVQSRPYGSNQQQEPLDSVRPQFGQNNGKLNNCCQSQSLDAQITKLESQRPQSNNRGSTRPQFAQSESQFSGPVSQISSQSVAGRGEVFGGPRKPPSFDQETGYHY</sequence>
<feature type="compositionally biased region" description="Polar residues" evidence="4">
    <location>
        <begin position="1170"/>
        <end position="1180"/>
    </location>
</feature>
<feature type="compositionally biased region" description="Polar residues" evidence="4">
    <location>
        <begin position="1194"/>
        <end position="1229"/>
    </location>
</feature>
<feature type="region of interest" description="Disordered" evidence="4">
    <location>
        <begin position="247"/>
        <end position="266"/>
    </location>
</feature>
<feature type="compositionally biased region" description="Polar residues" evidence="4">
    <location>
        <begin position="1119"/>
        <end position="1162"/>
    </location>
</feature>
<dbReference type="InterPro" id="IPR050468">
    <property type="entry name" value="Cuticle_Struct_Prot"/>
</dbReference>
<evidence type="ECO:0000256" key="2">
    <source>
        <dbReference type="ARBA" id="ARBA00022729"/>
    </source>
</evidence>
<protein>
    <submittedName>
        <fullName evidence="5">Uncharacterized protein</fullName>
    </submittedName>
</protein>
<feature type="compositionally biased region" description="Polar residues" evidence="4">
    <location>
        <begin position="675"/>
        <end position="697"/>
    </location>
</feature>
<feature type="region of interest" description="Disordered" evidence="4">
    <location>
        <begin position="669"/>
        <end position="697"/>
    </location>
</feature>
<evidence type="ECO:0000313" key="5">
    <source>
        <dbReference type="EMBL" id="CAG9795952.1"/>
    </source>
</evidence>
<feature type="region of interest" description="Disordered" evidence="4">
    <location>
        <begin position="498"/>
        <end position="534"/>
    </location>
</feature>
<dbReference type="InterPro" id="IPR031311">
    <property type="entry name" value="CHIT_BIND_RR_consensus"/>
</dbReference>
<feature type="compositionally biased region" description="Polar residues" evidence="4">
    <location>
        <begin position="361"/>
        <end position="408"/>
    </location>
</feature>
<feature type="compositionally biased region" description="Polar residues" evidence="4">
    <location>
        <begin position="709"/>
        <end position="754"/>
    </location>
</feature>
<keyword evidence="2" id="KW-0732">Signal</keyword>
<feature type="compositionally biased region" description="Polar residues" evidence="4">
    <location>
        <begin position="1012"/>
        <end position="1039"/>
    </location>
</feature>
<dbReference type="PROSITE" id="PS51155">
    <property type="entry name" value="CHIT_BIND_RR_2"/>
    <property type="match status" value="1"/>
</dbReference>
<dbReference type="OrthoDB" id="7484114at2759"/>
<feature type="region of interest" description="Disordered" evidence="4">
    <location>
        <begin position="709"/>
        <end position="825"/>
    </location>
</feature>
<feature type="region of interest" description="Disordered" evidence="4">
    <location>
        <begin position="553"/>
        <end position="651"/>
    </location>
</feature>
<feature type="region of interest" description="Disordered" evidence="4">
    <location>
        <begin position="310"/>
        <end position="329"/>
    </location>
</feature>
<evidence type="ECO:0000256" key="3">
    <source>
        <dbReference type="PROSITE-ProRule" id="PRU00497"/>
    </source>
</evidence>
<name>A0A9N9RG41_9NEOP</name>